<sequence>MSENMKLPYCYDPGWDFASVFEVLSDPELGEAGEQIRQAIVTCEDATEENVNHIISLLIEKKEEFPDLEDTWDSAIVILSEIPTHGDELEEISLPEVFNRMVFGGGHVF</sequence>
<protein>
    <submittedName>
        <fullName evidence="1">Uncharacterized protein</fullName>
    </submittedName>
</protein>
<evidence type="ECO:0000313" key="1">
    <source>
        <dbReference type="EMBL" id="PAX52868.1"/>
    </source>
</evidence>
<proteinExistence type="predicted"/>
<dbReference type="Proteomes" id="UP000218238">
    <property type="component" value="Unassembled WGS sequence"/>
</dbReference>
<dbReference type="EMBL" id="NTFS01000192">
    <property type="protein sequence ID" value="PAX52868.1"/>
    <property type="molecule type" value="Genomic_DNA"/>
</dbReference>
<gene>
    <name evidence="1" type="ORF">CK510_17065</name>
</gene>
<accession>A0A2A2TGW4</accession>
<dbReference type="AlphaFoldDB" id="A0A2A2TGW4"/>
<comment type="caution">
    <text evidence="1">The sequence shown here is derived from an EMBL/GenBank/DDBJ whole genome shotgun (WGS) entry which is preliminary data.</text>
</comment>
<name>A0A2A2TGW4_9CYAN</name>
<dbReference type="RefSeq" id="WP_095722850.1">
    <property type="nucleotide sequence ID" value="NZ_NTFS01000192.1"/>
</dbReference>
<reference evidence="1 2" key="1">
    <citation type="submission" date="2017-08" db="EMBL/GenBank/DDBJ databases">
        <title>Draft genome sequence of filamentous cyanobacterium Calothrix elsteri CCALA 953.</title>
        <authorList>
            <person name="Gagunashvili A.N."/>
            <person name="Elster J."/>
            <person name="Andresson O.S."/>
        </authorList>
    </citation>
    <scope>NUCLEOTIDE SEQUENCE [LARGE SCALE GENOMIC DNA]</scope>
    <source>
        <strain evidence="1 2">CCALA 953</strain>
    </source>
</reference>
<organism evidence="1 2">
    <name type="scientific">Brunnivagina elsteri CCALA 953</name>
    <dbReference type="NCBI Taxonomy" id="987040"/>
    <lineage>
        <taxon>Bacteria</taxon>
        <taxon>Bacillati</taxon>
        <taxon>Cyanobacteriota</taxon>
        <taxon>Cyanophyceae</taxon>
        <taxon>Nostocales</taxon>
        <taxon>Calotrichaceae</taxon>
        <taxon>Brunnivagina</taxon>
    </lineage>
</organism>
<keyword evidence="2" id="KW-1185">Reference proteome</keyword>
<evidence type="ECO:0000313" key="2">
    <source>
        <dbReference type="Proteomes" id="UP000218238"/>
    </source>
</evidence>